<dbReference type="PANTHER" id="PTHR12433:SF20">
    <property type="entry name" value="MEDIATOR OF RNA POLYMERASE II TRANSCRIPTION SUBUNIT 25"/>
    <property type="match status" value="1"/>
</dbReference>
<protein>
    <recommendedName>
        <fullName evidence="2">Mediator of RNA polymerase II transcription subunit 25</fullName>
    </recommendedName>
</protein>
<dbReference type="InterPro" id="IPR021419">
    <property type="entry name" value="Mediator_Med25_VWA"/>
</dbReference>
<dbReference type="GO" id="GO:0005667">
    <property type="term" value="C:transcription regulator complex"/>
    <property type="evidence" value="ECO:0007669"/>
    <property type="project" value="TreeGrafter"/>
</dbReference>
<comment type="caution">
    <text evidence="5">The sequence shown here is derived from an EMBL/GenBank/DDBJ whole genome shotgun (WGS) entry which is preliminary data.</text>
</comment>
<dbReference type="EMBL" id="SZYD01000015">
    <property type="protein sequence ID" value="KAD3642347.1"/>
    <property type="molecule type" value="Genomic_DNA"/>
</dbReference>
<dbReference type="Pfam" id="PF11265">
    <property type="entry name" value="Med25_VWA"/>
    <property type="match status" value="1"/>
</dbReference>
<feature type="region of interest" description="Disordered" evidence="3">
    <location>
        <begin position="469"/>
        <end position="525"/>
    </location>
</feature>
<dbReference type="SUPFAM" id="SSF53300">
    <property type="entry name" value="vWA-like"/>
    <property type="match status" value="1"/>
</dbReference>
<sequence>MDTCEGGGDVCLVAGVLPEKEKGEVKGKGILKSTLQKSFKQQLPEKKQLVLVVEAAAALGPYWWTIVSDYLQEIITYQEATSSIVQLALVQFHAHGSYSSGHFLEWLSCMHFSGGGFCDAAIAEGLDEVLMIYHSLDGNQTHPTKVLQRHCILVAASNPYPLPTPVYQPPNKSEMQSECSLSDAETLAKYFPQACAALCSSGTTNSLSNQSPSNMELTSVSPDSELPPTSASRGYFSSECLLTQQPVSVGNIPLATVEVEPSPVSPMASPQSVKTYSPSEKLKSSFDNLQDFKPVGNMQQPLYSADHVKESLASTSGDPYRTTRVGQHAGTMMSFSRMSKQVQGMQSVAVNNHIGTYVDLSQQASSAMQSGGELLSKRQNQIVTITKLEAYGSSSSAELKWKYNLSNWIVMRLVGNNHGDGGNGMKWDGLAACSYMVTITDIVAVSIDIAFCLIGMLFPRDIVMFRPHIPSKQPSQQQPRVGRGTSYGAGGQSQGLGVGVGVGQGQVSSPGPKPKPEYAFISSTF</sequence>
<dbReference type="PANTHER" id="PTHR12433">
    <property type="entry name" value="MEDIATOR OF RNA POLYMERASE II TRANSCRIPTION SUBUNIT 25"/>
    <property type="match status" value="1"/>
</dbReference>
<organism evidence="5 6">
    <name type="scientific">Mikania micrantha</name>
    <name type="common">bitter vine</name>
    <dbReference type="NCBI Taxonomy" id="192012"/>
    <lineage>
        <taxon>Eukaryota</taxon>
        <taxon>Viridiplantae</taxon>
        <taxon>Streptophyta</taxon>
        <taxon>Embryophyta</taxon>
        <taxon>Tracheophyta</taxon>
        <taxon>Spermatophyta</taxon>
        <taxon>Magnoliopsida</taxon>
        <taxon>eudicotyledons</taxon>
        <taxon>Gunneridae</taxon>
        <taxon>Pentapetalae</taxon>
        <taxon>asterids</taxon>
        <taxon>campanulids</taxon>
        <taxon>Asterales</taxon>
        <taxon>Asteraceae</taxon>
        <taxon>Asteroideae</taxon>
        <taxon>Heliantheae alliance</taxon>
        <taxon>Eupatorieae</taxon>
        <taxon>Mikania</taxon>
    </lineage>
</organism>
<dbReference type="AlphaFoldDB" id="A0A5N6MS68"/>
<feature type="region of interest" description="Disordered" evidence="3">
    <location>
        <begin position="205"/>
        <end position="229"/>
    </location>
</feature>
<comment type="similarity">
    <text evidence="1">Belongs to the Mediator complex subunit 25 family.</text>
</comment>
<dbReference type="GO" id="GO:0016592">
    <property type="term" value="C:mediator complex"/>
    <property type="evidence" value="ECO:0007669"/>
    <property type="project" value="TreeGrafter"/>
</dbReference>
<feature type="domain" description="Mediator of RNA polymerase II transcription subunit 25 von Willebrand factor type A" evidence="4">
    <location>
        <begin position="46"/>
        <end position="165"/>
    </location>
</feature>
<keyword evidence="6" id="KW-1185">Reference proteome</keyword>
<evidence type="ECO:0000256" key="1">
    <source>
        <dbReference type="ARBA" id="ARBA00009102"/>
    </source>
</evidence>
<evidence type="ECO:0000256" key="2">
    <source>
        <dbReference type="ARBA" id="ARBA00019694"/>
    </source>
</evidence>
<reference evidence="5 6" key="1">
    <citation type="submission" date="2019-05" db="EMBL/GenBank/DDBJ databases">
        <title>Mikania micrantha, genome provides insights into the molecular mechanism of rapid growth.</title>
        <authorList>
            <person name="Liu B."/>
        </authorList>
    </citation>
    <scope>NUCLEOTIDE SEQUENCE [LARGE SCALE GENOMIC DNA]</scope>
    <source>
        <strain evidence="5">NLD-2019</strain>
        <tissue evidence="5">Leaf</tissue>
    </source>
</reference>
<name>A0A5N6MS68_9ASTR</name>
<evidence type="ECO:0000256" key="3">
    <source>
        <dbReference type="SAM" id="MobiDB-lite"/>
    </source>
</evidence>
<evidence type="ECO:0000313" key="5">
    <source>
        <dbReference type="EMBL" id="KAD3642347.1"/>
    </source>
</evidence>
<gene>
    <name evidence="5" type="ORF">E3N88_31571</name>
</gene>
<feature type="compositionally biased region" description="Gly residues" evidence="3">
    <location>
        <begin position="485"/>
        <end position="504"/>
    </location>
</feature>
<evidence type="ECO:0000259" key="4">
    <source>
        <dbReference type="Pfam" id="PF11265"/>
    </source>
</evidence>
<evidence type="ECO:0000313" key="6">
    <source>
        <dbReference type="Proteomes" id="UP000326396"/>
    </source>
</evidence>
<dbReference type="GO" id="GO:0045944">
    <property type="term" value="P:positive regulation of transcription by RNA polymerase II"/>
    <property type="evidence" value="ECO:0007669"/>
    <property type="project" value="TreeGrafter"/>
</dbReference>
<dbReference type="InterPro" id="IPR036465">
    <property type="entry name" value="vWFA_dom_sf"/>
</dbReference>
<dbReference type="OrthoDB" id="7690434at2759"/>
<accession>A0A5N6MS68</accession>
<proteinExistence type="inferred from homology"/>
<dbReference type="Proteomes" id="UP000326396">
    <property type="component" value="Linkage Group LG5"/>
</dbReference>